<feature type="chain" id="PRO_5045053995" evidence="2">
    <location>
        <begin position="20"/>
        <end position="408"/>
    </location>
</feature>
<keyword evidence="4" id="KW-1185">Reference proteome</keyword>
<dbReference type="RefSeq" id="WP_274270470.1">
    <property type="nucleotide sequence ID" value="NZ_JAOSLC020000003.1"/>
</dbReference>
<keyword evidence="1" id="KW-0472">Membrane</keyword>
<evidence type="ECO:0000256" key="2">
    <source>
        <dbReference type="SAM" id="SignalP"/>
    </source>
</evidence>
<evidence type="ECO:0000313" key="3">
    <source>
        <dbReference type="EMBL" id="MDD7915296.1"/>
    </source>
</evidence>
<feature type="transmembrane region" description="Helical" evidence="1">
    <location>
        <begin position="381"/>
        <end position="404"/>
    </location>
</feature>
<keyword evidence="2" id="KW-0732">Signal</keyword>
<name>A0ABT5SAZ6_9FLAO</name>
<sequence length="408" mass="47702">MKKLHYFIVLLFIANISFAQETEKLPEFPWAEIVEMNSDQFTPIRKWVTDINIGVKGLYTDADILVIKKTVKKLDSLTETISIKFTNKELPNLIIHFSDTPIHSEDNFNSTIHARLDTQYDGYVKGKIYVYKIDKTEIEIQKTLEARIAKTIVNASFTHPLKKERRHSIFNPMGEYSNGDIPLNEKDMTIIKTVYAKNFDEKSIIAEKQFDVVLKNLRNDKISDRDRTIWWVKNPISVIILPAIILLLVFIFLVNKINQALVLKIRKDWLRFGVLAFISLIFVSILIILCSSTYDFLTLPQKYYSKFIRKDTIISTIIFSTALFPFLFLFRFIEIKIQKTTISIFTKTMLIFLSTGFLPFVSFMLLMYFTVETLNNRNYEFAATVFVYMMVFASVRALISYFIFKEKN</sequence>
<gene>
    <name evidence="3" type="ORF">N5A56_013140</name>
</gene>
<feature type="transmembrane region" description="Helical" evidence="1">
    <location>
        <begin position="236"/>
        <end position="257"/>
    </location>
</feature>
<feature type="transmembrane region" description="Helical" evidence="1">
    <location>
        <begin position="269"/>
        <end position="294"/>
    </location>
</feature>
<feature type="transmembrane region" description="Helical" evidence="1">
    <location>
        <begin position="345"/>
        <end position="369"/>
    </location>
</feature>
<dbReference type="Proteomes" id="UP001151478">
    <property type="component" value="Unassembled WGS sequence"/>
</dbReference>
<feature type="transmembrane region" description="Helical" evidence="1">
    <location>
        <begin position="314"/>
        <end position="333"/>
    </location>
</feature>
<organism evidence="3 4">
    <name type="scientific">Polaribacter ponticola</name>
    <dbReference type="NCBI Taxonomy" id="2978475"/>
    <lineage>
        <taxon>Bacteria</taxon>
        <taxon>Pseudomonadati</taxon>
        <taxon>Bacteroidota</taxon>
        <taxon>Flavobacteriia</taxon>
        <taxon>Flavobacteriales</taxon>
        <taxon>Flavobacteriaceae</taxon>
    </lineage>
</organism>
<feature type="signal peptide" evidence="2">
    <location>
        <begin position="1"/>
        <end position="19"/>
    </location>
</feature>
<comment type="caution">
    <text evidence="3">The sequence shown here is derived from an EMBL/GenBank/DDBJ whole genome shotgun (WGS) entry which is preliminary data.</text>
</comment>
<proteinExistence type="predicted"/>
<dbReference type="EMBL" id="JAOSLC020000003">
    <property type="protein sequence ID" value="MDD7915296.1"/>
    <property type="molecule type" value="Genomic_DNA"/>
</dbReference>
<accession>A0ABT5SAZ6</accession>
<evidence type="ECO:0000313" key="4">
    <source>
        <dbReference type="Proteomes" id="UP001151478"/>
    </source>
</evidence>
<reference evidence="3" key="1">
    <citation type="submission" date="2023-02" db="EMBL/GenBank/DDBJ databases">
        <title>Polaribacter ponticola sp. nov., isolated from seawater.</title>
        <authorList>
            <person name="Baek J.H."/>
            <person name="Kim J.M."/>
            <person name="Choi D.G."/>
            <person name="Jeon C.O."/>
        </authorList>
    </citation>
    <scope>NUCLEOTIDE SEQUENCE</scope>
    <source>
        <strain evidence="3">MSW5</strain>
    </source>
</reference>
<protein>
    <submittedName>
        <fullName evidence="3">Uncharacterized protein</fullName>
    </submittedName>
</protein>
<evidence type="ECO:0000256" key="1">
    <source>
        <dbReference type="SAM" id="Phobius"/>
    </source>
</evidence>
<keyword evidence="1" id="KW-1133">Transmembrane helix</keyword>
<keyword evidence="1" id="KW-0812">Transmembrane</keyword>